<dbReference type="InterPro" id="IPR036779">
    <property type="entry name" value="LysM_dom_sf"/>
</dbReference>
<dbReference type="InterPro" id="IPR018392">
    <property type="entry name" value="LysM"/>
</dbReference>
<feature type="compositionally biased region" description="Polar residues" evidence="1">
    <location>
        <begin position="337"/>
        <end position="355"/>
    </location>
</feature>
<keyword evidence="2" id="KW-0472">Membrane</keyword>
<keyword evidence="2" id="KW-1133">Transmembrane helix</keyword>
<feature type="compositionally biased region" description="Basic and acidic residues" evidence="1">
    <location>
        <begin position="786"/>
        <end position="798"/>
    </location>
</feature>
<organism evidence="4 5">
    <name type="scientific">Streptomyces graminofaciens</name>
    <dbReference type="NCBI Taxonomy" id="68212"/>
    <lineage>
        <taxon>Bacteria</taxon>
        <taxon>Bacillati</taxon>
        <taxon>Actinomycetota</taxon>
        <taxon>Actinomycetes</taxon>
        <taxon>Kitasatosporales</taxon>
        <taxon>Streptomycetaceae</taxon>
        <taxon>Streptomyces</taxon>
    </lineage>
</organism>
<dbReference type="PROSITE" id="PS51782">
    <property type="entry name" value="LYSM"/>
    <property type="match status" value="1"/>
</dbReference>
<evidence type="ECO:0000259" key="3">
    <source>
        <dbReference type="PROSITE" id="PS51782"/>
    </source>
</evidence>
<feature type="compositionally biased region" description="Low complexity" evidence="1">
    <location>
        <begin position="888"/>
        <end position="906"/>
    </location>
</feature>
<feature type="compositionally biased region" description="Polar residues" evidence="1">
    <location>
        <begin position="149"/>
        <end position="159"/>
    </location>
</feature>
<sequence length="1158" mass="121140">MRTTHSPTAAAARTLARLLKAGLSLLVLVAAVVGLPLLLAWVTPVIWASTHDDLTHLLDRQDTGAAFLLLLACVGWIGWLQFSFCAVRELIAQVRGRSWHAPRGMGASQRAAALLIGSILVLLPTSSALAFDAQAAPATAAPVIPGQTVQASQGGETDQPSPSSTARTPASGTSYTVREARPAESLWGIAERELGDGERWREIASLNEGRVMPDGQVFRANSFLQPGWQLQMPDAAAAGGVRTQLGDGPATSAGQSEHAVTVHSGDYLSKIAQEELGDGTKWPELFEASEGKPQPHGLPEITDPDVIYPGQQITVPGAQADQQTPPRESSNRDAGDNQESTPPATQAPDSEQTPGDDTGDGQAPAPGQSTAPTPESSAPRTPSSRPAEQPGQEHSPSATASAKPQPSSGASSSSSLPSASGEQPGAAGSSPTAAASKTPASAPADGPLVLRTVLGAGALLAAAITGALALRRALQRRRRKPGEKIAIASETSPAEAKLAAAAEPGGAARLDTVLRTMAHQVAQQEGPAVLPQLRAARIGARTVEVLPEDLAQTPQAPFVSGKGGWWVLDSDAVVLSEEAAREVPAPYPGLVTVGSTEAGDLLLLNLARVSAVLLDGNPVHITEVCTSLALELGMSPWASEVEVVTVGFGEDLPQLLPTARIAHMRHATHALRDLSERLLEAHQMPETSHQPYLVLCASSLDPDAAWEFADVIDKAGTVPVTLIAPASTAAAHFPEAEILNASLSTPQQLDSVGSEITVQRLEHASYLQITTALRVSAQSAHPAEGPWKDVPEEPDHVAQAEQTGPQETAVPAPRPGTSPSVTPAADVSVEVFPALLAATIDPTGLRLLRLPATSPVPQAEEDQAPGTGTPAPQGAQESEPQEKESDAADAPAAGTGAETGAVESAAQDLHAPEIRVLGPVEVTGVDSTGHGPRMAQLAALLYFRAGRSADAVCSDMDPISPWGLSTLNARMQGLRRSLGSDPAGNPYVPRRKSGEDPYRLSPGVRCDWSRFLQLVERALPLGPAGLPDLENALTLVRGKPFGGTPLPWAEPYQQEMITRIIDVAHTVATYRTPAGPHHDLSAARQAVATGLDVDDTAELLYRDWCRLEYAAGNRQGLHTAITRVQQVNQALDCSLETETEQLINELLNTTGQGPRRNR</sequence>
<feature type="transmembrane region" description="Helical" evidence="2">
    <location>
        <begin position="67"/>
        <end position="91"/>
    </location>
</feature>
<dbReference type="SMART" id="SM01043">
    <property type="entry name" value="BTAD"/>
    <property type="match status" value="1"/>
</dbReference>
<reference evidence="4 5" key="2">
    <citation type="journal article" date="2023" name="ChemBioChem">
        <title>Acyltransferase Domain Exchange between Two Independent Type I Polyketide Synthases in the Same Producer Strain of Macrolide Antibiotics.</title>
        <authorList>
            <person name="Kudo F."/>
            <person name="Kishikawa K."/>
            <person name="Tsuboi K."/>
            <person name="Kido T."/>
            <person name="Usui T."/>
            <person name="Hashimoto J."/>
            <person name="Shin-Ya K."/>
            <person name="Miyanaga A."/>
            <person name="Eguchi T."/>
        </authorList>
    </citation>
    <scope>NUCLEOTIDE SEQUENCE [LARGE SCALE GENOMIC DNA]</scope>
    <source>
        <strain evidence="4 5">A-8890</strain>
    </source>
</reference>
<feature type="transmembrane region" description="Helical" evidence="2">
    <location>
        <begin position="112"/>
        <end position="131"/>
    </location>
</feature>
<evidence type="ECO:0000256" key="1">
    <source>
        <dbReference type="SAM" id="MobiDB-lite"/>
    </source>
</evidence>
<reference evidence="4 5" key="1">
    <citation type="journal article" date="2010" name="ChemBioChem">
        <title>Cloning and characterization of the biosynthetic gene cluster of 16-membered macrolide antibiotic FD-891: involvement of a dual functional cytochrome P450 monooxygenase catalyzing epoxidation and hydroxylation.</title>
        <authorList>
            <person name="Kudo F."/>
            <person name="Motegi A."/>
            <person name="Mizoue K."/>
            <person name="Eguchi T."/>
        </authorList>
    </citation>
    <scope>NUCLEOTIDE SEQUENCE [LARGE SCALE GENOMIC DNA]</scope>
    <source>
        <strain evidence="4 5">A-8890</strain>
    </source>
</reference>
<evidence type="ECO:0000256" key="2">
    <source>
        <dbReference type="SAM" id="Phobius"/>
    </source>
</evidence>
<keyword evidence="5" id="KW-1185">Reference proteome</keyword>
<dbReference type="CDD" id="cd00118">
    <property type="entry name" value="LysM"/>
    <property type="match status" value="1"/>
</dbReference>
<evidence type="ECO:0000313" key="5">
    <source>
        <dbReference type="Proteomes" id="UP001321542"/>
    </source>
</evidence>
<feature type="region of interest" description="Disordered" evidence="1">
    <location>
        <begin position="856"/>
        <end position="907"/>
    </location>
</feature>
<feature type="region of interest" description="Disordered" evidence="1">
    <location>
        <begin position="777"/>
        <end position="822"/>
    </location>
</feature>
<dbReference type="Gene3D" id="3.10.350.10">
    <property type="entry name" value="LysM domain"/>
    <property type="match status" value="2"/>
</dbReference>
<dbReference type="PANTHER" id="PTHR34700:SF4">
    <property type="entry name" value="PHAGE-LIKE ELEMENT PBSX PROTEIN XKDP"/>
    <property type="match status" value="1"/>
</dbReference>
<feature type="domain" description="LysM" evidence="3">
    <location>
        <begin position="258"/>
        <end position="315"/>
    </location>
</feature>
<dbReference type="InterPro" id="IPR052196">
    <property type="entry name" value="Bact_Kbp"/>
</dbReference>
<feature type="compositionally biased region" description="Low complexity" evidence="1">
    <location>
        <begin position="369"/>
        <end position="388"/>
    </location>
</feature>
<dbReference type="EMBL" id="AP018448">
    <property type="protein sequence ID" value="BBC28755.1"/>
    <property type="molecule type" value="Genomic_DNA"/>
</dbReference>
<feature type="compositionally biased region" description="Low complexity" evidence="1">
    <location>
        <begin position="160"/>
        <end position="174"/>
    </location>
</feature>
<feature type="region of interest" description="Disordered" evidence="1">
    <location>
        <begin position="285"/>
        <end position="444"/>
    </location>
</feature>
<dbReference type="Pfam" id="PF01476">
    <property type="entry name" value="LysM"/>
    <property type="match status" value="1"/>
</dbReference>
<dbReference type="InterPro" id="IPR005158">
    <property type="entry name" value="BTAD"/>
</dbReference>
<dbReference type="Proteomes" id="UP001321542">
    <property type="component" value="Chromosome"/>
</dbReference>
<feature type="region of interest" description="Disordered" evidence="1">
    <location>
        <begin position="976"/>
        <end position="996"/>
    </location>
</feature>
<protein>
    <submittedName>
        <fullName evidence="4">LysM domain/BON superfamily protein</fullName>
    </submittedName>
</protein>
<feature type="region of interest" description="Disordered" evidence="1">
    <location>
        <begin position="149"/>
        <end position="177"/>
    </location>
</feature>
<feature type="compositionally biased region" description="Low complexity" evidence="1">
    <location>
        <begin position="400"/>
        <end position="444"/>
    </location>
</feature>
<proteinExistence type="predicted"/>
<gene>
    <name evidence="4" type="ORF">SGFS_000460</name>
</gene>
<evidence type="ECO:0000313" key="4">
    <source>
        <dbReference type="EMBL" id="BBC28755.1"/>
    </source>
</evidence>
<dbReference type="PANTHER" id="PTHR34700">
    <property type="entry name" value="POTASSIUM BINDING PROTEIN KBP"/>
    <property type="match status" value="1"/>
</dbReference>
<dbReference type="RefSeq" id="WP_286246640.1">
    <property type="nucleotide sequence ID" value="NZ_AP018448.1"/>
</dbReference>
<name>A0ABN5V743_9ACTN</name>
<feature type="transmembrane region" description="Helical" evidence="2">
    <location>
        <begin position="21"/>
        <end position="47"/>
    </location>
</feature>
<keyword evidence="2" id="KW-0812">Transmembrane</keyword>
<accession>A0ABN5V743</accession>